<dbReference type="InterPro" id="IPR016169">
    <property type="entry name" value="FAD-bd_PCMH_sub2"/>
</dbReference>
<dbReference type="KEGG" id="nnu:104600408"/>
<accession>A0A1U8A3H5</accession>
<evidence type="ECO:0000256" key="3">
    <source>
        <dbReference type="ARBA" id="ARBA00022630"/>
    </source>
</evidence>
<keyword evidence="5" id="KW-0274">FAD</keyword>
<evidence type="ECO:0000256" key="7">
    <source>
        <dbReference type="ARBA" id="ARBA00023180"/>
    </source>
</evidence>
<keyword evidence="9" id="KW-1185">Reference proteome</keyword>
<evidence type="ECO:0000256" key="1">
    <source>
        <dbReference type="ARBA" id="ARBA00001974"/>
    </source>
</evidence>
<evidence type="ECO:0000313" key="10">
    <source>
        <dbReference type="RefSeq" id="XP_010261633.2"/>
    </source>
</evidence>
<evidence type="ECO:0000256" key="5">
    <source>
        <dbReference type="ARBA" id="ARBA00022827"/>
    </source>
</evidence>
<evidence type="ECO:0000256" key="2">
    <source>
        <dbReference type="ARBA" id="ARBA00005466"/>
    </source>
</evidence>
<name>A0A1U8A3H5_NELNU</name>
<dbReference type="PANTHER" id="PTHR32448">
    <property type="entry name" value="OS08G0158400 PROTEIN"/>
    <property type="match status" value="1"/>
</dbReference>
<dbReference type="InterPro" id="IPR012951">
    <property type="entry name" value="BBE"/>
</dbReference>
<organism evidence="9 10">
    <name type="scientific">Nelumbo nucifera</name>
    <name type="common">Sacred lotus</name>
    <dbReference type="NCBI Taxonomy" id="4432"/>
    <lineage>
        <taxon>Eukaryota</taxon>
        <taxon>Viridiplantae</taxon>
        <taxon>Streptophyta</taxon>
        <taxon>Embryophyta</taxon>
        <taxon>Tracheophyta</taxon>
        <taxon>Spermatophyta</taxon>
        <taxon>Magnoliopsida</taxon>
        <taxon>Proteales</taxon>
        <taxon>Nelumbonaceae</taxon>
        <taxon>Nelumbo</taxon>
    </lineage>
</organism>
<gene>
    <name evidence="10" type="primary">LOC104600408</name>
</gene>
<dbReference type="PROSITE" id="PS51387">
    <property type="entry name" value="FAD_PCMH"/>
    <property type="match status" value="1"/>
</dbReference>
<dbReference type="Gene3D" id="3.30.465.10">
    <property type="match status" value="1"/>
</dbReference>
<evidence type="ECO:0000313" key="9">
    <source>
        <dbReference type="Proteomes" id="UP000189703"/>
    </source>
</evidence>
<dbReference type="Gene3D" id="3.30.43.10">
    <property type="entry name" value="Uridine Diphospho-n-acetylenolpyruvylglucosamine Reductase, domain 2"/>
    <property type="match status" value="1"/>
</dbReference>
<dbReference type="InterPro" id="IPR006094">
    <property type="entry name" value="Oxid_FAD_bind_N"/>
</dbReference>
<dbReference type="OrthoDB" id="407275at2759"/>
<dbReference type="InterPro" id="IPR016166">
    <property type="entry name" value="FAD-bd_PCMH"/>
</dbReference>
<dbReference type="OMA" id="HIGWIRN"/>
<dbReference type="FunCoup" id="A0A1U8A3H5">
    <property type="interactions" value="298"/>
</dbReference>
<dbReference type="Pfam" id="PF08031">
    <property type="entry name" value="BBE"/>
    <property type="match status" value="1"/>
</dbReference>
<dbReference type="AlphaFoldDB" id="A0A1U8A3H5"/>
<evidence type="ECO:0000256" key="6">
    <source>
        <dbReference type="ARBA" id="ARBA00023157"/>
    </source>
</evidence>
<dbReference type="SUPFAM" id="SSF56176">
    <property type="entry name" value="FAD-binding/transporter-associated domain-like"/>
    <property type="match status" value="1"/>
</dbReference>
<dbReference type="GO" id="GO:0016491">
    <property type="term" value="F:oxidoreductase activity"/>
    <property type="evidence" value="ECO:0007669"/>
    <property type="project" value="InterPro"/>
</dbReference>
<comment type="similarity">
    <text evidence="2">Belongs to the oxygen-dependent FAD-linked oxidoreductase family.</text>
</comment>
<reference evidence="10" key="1">
    <citation type="submission" date="2025-08" db="UniProtKB">
        <authorList>
            <consortium name="RefSeq"/>
        </authorList>
    </citation>
    <scope>IDENTIFICATION</scope>
</reference>
<dbReference type="Gene3D" id="3.40.462.20">
    <property type="match status" value="1"/>
</dbReference>
<comment type="cofactor">
    <cofactor evidence="1">
        <name>FAD</name>
        <dbReference type="ChEBI" id="CHEBI:57692"/>
    </cofactor>
</comment>
<dbReference type="FunFam" id="3.30.43.10:FF:000004">
    <property type="entry name" value="Berberine bridge enzyme-like 15"/>
    <property type="match status" value="1"/>
</dbReference>
<evidence type="ECO:0000259" key="8">
    <source>
        <dbReference type="PROSITE" id="PS51387"/>
    </source>
</evidence>
<keyword evidence="7" id="KW-0325">Glycoprotein</keyword>
<dbReference type="GO" id="GO:0071949">
    <property type="term" value="F:FAD binding"/>
    <property type="evidence" value="ECO:0007669"/>
    <property type="project" value="InterPro"/>
</dbReference>
<evidence type="ECO:0000256" key="4">
    <source>
        <dbReference type="ARBA" id="ARBA00022729"/>
    </source>
</evidence>
<dbReference type="InterPro" id="IPR036318">
    <property type="entry name" value="FAD-bd_PCMH-like_sf"/>
</dbReference>
<protein>
    <submittedName>
        <fullName evidence="10">Tetrahydrocannabinolic acid synthase-like</fullName>
    </submittedName>
</protein>
<dbReference type="eggNOG" id="ENOG502QVGN">
    <property type="taxonomic scope" value="Eukaryota"/>
</dbReference>
<dbReference type="Proteomes" id="UP000189703">
    <property type="component" value="Unplaced"/>
</dbReference>
<proteinExistence type="inferred from homology"/>
<dbReference type="InterPro" id="IPR016167">
    <property type="entry name" value="FAD-bd_PCMH_sub1"/>
</dbReference>
<sequence>MTRMGTIIRLHIHSPTTKNEMGNPTFPLLSILSILLLYFSVSWAASDSIHESFLHCLSLQSDPSLPISTVVYTPNSSSYSSIFESNIGNIRFLSANSLKPQFIITPLTESHVQAAVICSRIHDLQIRSRSGGHDYEGLSYVSEIPFVIVDMANLRSIHVDIEDNSAWVQADATIGEVYYKIAEKSRIHGFPSGFCPSVAAAGHFSGGGYGTLMRKFGLSADNIVDAYLVDVRGRILNRESMGEDLFWAIRGGGGASYGIILSWKIRLVPVPPTVTVFTVSKTIEEGATELVNRWQYIADKVHEDLFIRVILILVNSGQSGRKTGQAQFNSLFLGGVDKLLPLMNESFPELGLKRSDCIEMSWIESTVYFSGSSNLSLEVLLDRRPQSKRMFKAKSDYVKEPIPEIGIMGIWKRFHQVEDPVMILNPYGGRMSEIAESAIPFPHRKGNKYKIQYLVYWEEKGIEASQKHIGWIRNLYSYMTPYVSKSPREAYLNYRDLDLGTNNIGNTSYLQASVWGHKYFKNNFQRLIDVKTKVDPSNFFRNEQSIPVKE</sequence>
<keyword evidence="3" id="KW-0285">Flavoprotein</keyword>
<dbReference type="STRING" id="4432.A0A1U8A3H5"/>
<dbReference type="InParanoid" id="A0A1U8A3H5"/>
<keyword evidence="6" id="KW-1015">Disulfide bond</keyword>
<feature type="domain" description="FAD-binding PCMH-type" evidence="8">
    <location>
        <begin position="96"/>
        <end position="270"/>
    </location>
</feature>
<dbReference type="Pfam" id="PF01565">
    <property type="entry name" value="FAD_binding_4"/>
    <property type="match status" value="1"/>
</dbReference>
<keyword evidence="4" id="KW-0732">Signal</keyword>
<dbReference type="GeneID" id="104600408"/>
<dbReference type="RefSeq" id="XP_010261633.2">
    <property type="nucleotide sequence ID" value="XM_010263331.2"/>
</dbReference>